<protein>
    <submittedName>
        <fullName evidence="2">Uncharacterized protein</fullName>
    </submittedName>
</protein>
<name>A0A4D6WYC5_9FLOR</name>
<keyword evidence="1" id="KW-1133">Transmembrane helix</keyword>
<accession>A0A4D6WYC5</accession>
<reference evidence="2" key="1">
    <citation type="journal article" date="2019" name="Mol. Phylogenet. Evol.">
        <title>Morphological evolution and classification of the red algal order Ceramiales inferred using plastid phylogenomics.</title>
        <authorList>
            <person name="Diaz-Tapia P."/>
            <person name="Pasella M.M."/>
            <person name="Verbruggen H."/>
            <person name="Maggs C.A."/>
        </authorList>
    </citation>
    <scope>NUCLEOTIDE SEQUENCE</scope>
    <source>
        <strain evidence="2">PD2930</strain>
    </source>
</reference>
<organism evidence="2">
    <name type="scientific">Nitophyllum punctatum</name>
    <dbReference type="NCBI Taxonomy" id="158729"/>
    <lineage>
        <taxon>Eukaryota</taxon>
        <taxon>Rhodophyta</taxon>
        <taxon>Florideophyceae</taxon>
        <taxon>Rhodymeniophycidae</taxon>
        <taxon>Ceramiales</taxon>
        <taxon>Delesseriaceae</taxon>
        <taxon>Nitophylloideae</taxon>
        <taxon>Nitophyllum</taxon>
    </lineage>
</organism>
<gene>
    <name evidence="2" type="primary">orf101</name>
</gene>
<dbReference type="AlphaFoldDB" id="A0A4D6WYC5"/>
<sequence length="101" mass="12332">MFMSTKYESLMIIIFQLFHAINYKKVKNIIILVAITAQFIEVIFNNLHKILIATILKYNYIYPKSFFSIVYFEMFQQYCKYIYNNIYSITSCFWYRKISII</sequence>
<reference evidence="2" key="2">
    <citation type="submission" date="2019-04" db="EMBL/GenBank/DDBJ databases">
        <authorList>
            <person name="Pasella M."/>
        </authorList>
    </citation>
    <scope>NUCLEOTIDE SEQUENCE</scope>
    <source>
        <strain evidence="2">PD2930</strain>
    </source>
</reference>
<keyword evidence="2" id="KW-0934">Plastid</keyword>
<evidence type="ECO:0000313" key="2">
    <source>
        <dbReference type="EMBL" id="QCI07701.1"/>
    </source>
</evidence>
<proteinExistence type="predicted"/>
<keyword evidence="1" id="KW-0812">Transmembrane</keyword>
<evidence type="ECO:0000256" key="1">
    <source>
        <dbReference type="SAM" id="Phobius"/>
    </source>
</evidence>
<dbReference type="EMBL" id="MK814699">
    <property type="protein sequence ID" value="QCI07701.1"/>
    <property type="molecule type" value="Genomic_DNA"/>
</dbReference>
<geneLocation type="plastid" evidence="2"/>
<feature type="transmembrane region" description="Helical" evidence="1">
    <location>
        <begin position="29"/>
        <end position="47"/>
    </location>
</feature>
<keyword evidence="1" id="KW-0472">Membrane</keyword>